<evidence type="ECO:0000259" key="2">
    <source>
        <dbReference type="PROSITE" id="PS50174"/>
    </source>
</evidence>
<dbReference type="SMART" id="SM00443">
    <property type="entry name" value="G_patch"/>
    <property type="match status" value="1"/>
</dbReference>
<feature type="region of interest" description="Disordered" evidence="1">
    <location>
        <begin position="42"/>
        <end position="136"/>
    </location>
</feature>
<gene>
    <name evidence="3" type="ORF">QBC40DRAFT_261944</name>
</gene>
<protein>
    <recommendedName>
        <fullName evidence="2">G-patch domain-containing protein</fullName>
    </recommendedName>
</protein>
<evidence type="ECO:0000313" key="3">
    <source>
        <dbReference type="EMBL" id="KAK4204186.1"/>
    </source>
</evidence>
<dbReference type="Pfam" id="PF01585">
    <property type="entry name" value="G-patch"/>
    <property type="match status" value="1"/>
</dbReference>
<dbReference type="GO" id="GO:0003676">
    <property type="term" value="F:nucleic acid binding"/>
    <property type="evidence" value="ECO:0007669"/>
    <property type="project" value="InterPro"/>
</dbReference>
<dbReference type="Proteomes" id="UP001303160">
    <property type="component" value="Unassembled WGS sequence"/>
</dbReference>
<feature type="compositionally biased region" description="Polar residues" evidence="1">
    <location>
        <begin position="42"/>
        <end position="52"/>
    </location>
</feature>
<evidence type="ECO:0000313" key="4">
    <source>
        <dbReference type="Proteomes" id="UP001303160"/>
    </source>
</evidence>
<accession>A0AAN7AWR8</accession>
<dbReference type="PROSITE" id="PS50174">
    <property type="entry name" value="G_PATCH"/>
    <property type="match status" value="1"/>
</dbReference>
<dbReference type="EMBL" id="MU863884">
    <property type="protein sequence ID" value="KAK4204186.1"/>
    <property type="molecule type" value="Genomic_DNA"/>
</dbReference>
<feature type="domain" description="G-patch" evidence="2">
    <location>
        <begin position="135"/>
        <end position="183"/>
    </location>
</feature>
<name>A0AAN7AWR8_9PEZI</name>
<dbReference type="AlphaFoldDB" id="A0AAN7AWR8"/>
<reference evidence="3" key="2">
    <citation type="submission" date="2023-05" db="EMBL/GenBank/DDBJ databases">
        <authorList>
            <consortium name="Lawrence Berkeley National Laboratory"/>
            <person name="Steindorff A."/>
            <person name="Hensen N."/>
            <person name="Bonometti L."/>
            <person name="Westerberg I."/>
            <person name="Brannstrom I.O."/>
            <person name="Guillou S."/>
            <person name="Cros-Aarteil S."/>
            <person name="Calhoun S."/>
            <person name="Haridas S."/>
            <person name="Kuo A."/>
            <person name="Mondo S."/>
            <person name="Pangilinan J."/>
            <person name="Riley R."/>
            <person name="Labutti K."/>
            <person name="Andreopoulos B."/>
            <person name="Lipzen A."/>
            <person name="Chen C."/>
            <person name="Yanf M."/>
            <person name="Daum C."/>
            <person name="Ng V."/>
            <person name="Clum A."/>
            <person name="Ohm R."/>
            <person name="Martin F."/>
            <person name="Silar P."/>
            <person name="Natvig D."/>
            <person name="Lalanne C."/>
            <person name="Gautier V."/>
            <person name="Ament-Velasquez S.L."/>
            <person name="Kruys A."/>
            <person name="Hutchinson M.I."/>
            <person name="Powell A.J."/>
            <person name="Barry K."/>
            <person name="Miller A.N."/>
            <person name="Grigoriev I.V."/>
            <person name="Debuchy R."/>
            <person name="Gladieux P."/>
            <person name="Thoren M.H."/>
            <person name="Johannesson H."/>
        </authorList>
    </citation>
    <scope>NUCLEOTIDE SEQUENCE</scope>
    <source>
        <strain evidence="3">CBS 315.58</strain>
    </source>
</reference>
<dbReference type="InterPro" id="IPR000467">
    <property type="entry name" value="G_patch_dom"/>
</dbReference>
<evidence type="ECO:0000256" key="1">
    <source>
        <dbReference type="SAM" id="MobiDB-lite"/>
    </source>
</evidence>
<sequence length="236" mass="25814">MSRPIETHPIGPFDETDDIPLQHKRPFGSGLYKKTIAFVPASSSLKTVADNDTPTTTTPSVSISDLYLSMVLPSSPPPPPPPPTPTPSNQNSSNPQEQQPPLCPSCSLPLTPSHPTSLTHQLSLPHSHPPSSLNRSRMGLQHLTSLGWDPDSRLGLGSHYQGIQHPIKPKPKANRLGLGVEIPKGLRSKPPPPKEKLLDAKKVRKQYDRDRKKKQNILKELYTDNKLAKYLGPGTG</sequence>
<dbReference type="PANTHER" id="PTHR20923:SF1">
    <property type="entry name" value="G PATCH DOMAIN AND ANKYRIN REPEAT-CONTAINING PROTEIN 1"/>
    <property type="match status" value="1"/>
</dbReference>
<dbReference type="PANTHER" id="PTHR20923">
    <property type="entry name" value="BAT4 PROTEIN-RELATED"/>
    <property type="match status" value="1"/>
</dbReference>
<keyword evidence="4" id="KW-1185">Reference proteome</keyword>
<reference evidence="3" key="1">
    <citation type="journal article" date="2023" name="Mol. Phylogenet. Evol.">
        <title>Genome-scale phylogeny and comparative genomics of the fungal order Sordariales.</title>
        <authorList>
            <person name="Hensen N."/>
            <person name="Bonometti L."/>
            <person name="Westerberg I."/>
            <person name="Brannstrom I.O."/>
            <person name="Guillou S."/>
            <person name="Cros-Aarteil S."/>
            <person name="Calhoun S."/>
            <person name="Haridas S."/>
            <person name="Kuo A."/>
            <person name="Mondo S."/>
            <person name="Pangilinan J."/>
            <person name="Riley R."/>
            <person name="LaButti K."/>
            <person name="Andreopoulos B."/>
            <person name="Lipzen A."/>
            <person name="Chen C."/>
            <person name="Yan M."/>
            <person name="Daum C."/>
            <person name="Ng V."/>
            <person name="Clum A."/>
            <person name="Steindorff A."/>
            <person name="Ohm R.A."/>
            <person name="Martin F."/>
            <person name="Silar P."/>
            <person name="Natvig D.O."/>
            <person name="Lalanne C."/>
            <person name="Gautier V."/>
            <person name="Ament-Velasquez S.L."/>
            <person name="Kruys A."/>
            <person name="Hutchinson M.I."/>
            <person name="Powell A.J."/>
            <person name="Barry K."/>
            <person name="Miller A.N."/>
            <person name="Grigoriev I.V."/>
            <person name="Debuchy R."/>
            <person name="Gladieux P."/>
            <person name="Hiltunen Thoren M."/>
            <person name="Johannesson H."/>
        </authorList>
    </citation>
    <scope>NUCLEOTIDE SEQUENCE</scope>
    <source>
        <strain evidence="3">CBS 315.58</strain>
    </source>
</reference>
<feature type="region of interest" description="Disordered" evidence="1">
    <location>
        <begin position="1"/>
        <end position="27"/>
    </location>
</feature>
<feature type="compositionally biased region" description="Pro residues" evidence="1">
    <location>
        <begin position="74"/>
        <end position="86"/>
    </location>
</feature>
<proteinExistence type="predicted"/>
<feature type="compositionally biased region" description="Low complexity" evidence="1">
    <location>
        <begin position="87"/>
        <end position="133"/>
    </location>
</feature>
<organism evidence="3 4">
    <name type="scientific">Triangularia verruculosa</name>
    <dbReference type="NCBI Taxonomy" id="2587418"/>
    <lineage>
        <taxon>Eukaryota</taxon>
        <taxon>Fungi</taxon>
        <taxon>Dikarya</taxon>
        <taxon>Ascomycota</taxon>
        <taxon>Pezizomycotina</taxon>
        <taxon>Sordariomycetes</taxon>
        <taxon>Sordariomycetidae</taxon>
        <taxon>Sordariales</taxon>
        <taxon>Podosporaceae</taxon>
        <taxon>Triangularia</taxon>
    </lineage>
</organism>
<dbReference type="InterPro" id="IPR039146">
    <property type="entry name" value="GPANK1"/>
</dbReference>
<comment type="caution">
    <text evidence="3">The sequence shown here is derived from an EMBL/GenBank/DDBJ whole genome shotgun (WGS) entry which is preliminary data.</text>
</comment>